<dbReference type="EMBL" id="PRKQ01000010">
    <property type="protein sequence ID" value="PPB03046.1"/>
    <property type="molecule type" value="Genomic_DNA"/>
</dbReference>
<evidence type="ECO:0000313" key="2">
    <source>
        <dbReference type="Proteomes" id="UP000239759"/>
    </source>
</evidence>
<protein>
    <submittedName>
        <fullName evidence="1">Uncharacterized protein</fullName>
    </submittedName>
</protein>
<proteinExistence type="predicted"/>
<dbReference type="Proteomes" id="UP000239759">
    <property type="component" value="Unassembled WGS sequence"/>
</dbReference>
<dbReference type="AlphaFoldDB" id="A0AAP8QEB6"/>
<sequence length="75" mass="8532">MIGQSISIRYWKTEGTDSRMLAKTAEYILAFRGHWVKENGLKKETSVVLTNRMFLIYGTISISKLGDSVVFLPFS</sequence>
<evidence type="ECO:0000313" key="1">
    <source>
        <dbReference type="EMBL" id="PPB03046.1"/>
    </source>
</evidence>
<accession>A0AAP8QEB6</accession>
<organism evidence="1 2">
    <name type="scientific">Brevibacillus laterosporus</name>
    <name type="common">Bacillus laterosporus</name>
    <dbReference type="NCBI Taxonomy" id="1465"/>
    <lineage>
        <taxon>Bacteria</taxon>
        <taxon>Bacillati</taxon>
        <taxon>Bacillota</taxon>
        <taxon>Bacilli</taxon>
        <taxon>Bacillales</taxon>
        <taxon>Paenibacillaceae</taxon>
        <taxon>Brevibacillus</taxon>
    </lineage>
</organism>
<reference evidence="1 2" key="1">
    <citation type="submission" date="2018-02" db="EMBL/GenBank/DDBJ databases">
        <title>Comparative analysis of genomes of three Brevibacillus laterosporus strains producers of potent antimicrobials isolated from silage.</title>
        <authorList>
            <person name="Kojic M."/>
            <person name="Miljkovic M."/>
            <person name="Studholme D."/>
            <person name="Filipic B."/>
        </authorList>
    </citation>
    <scope>NUCLEOTIDE SEQUENCE [LARGE SCALE GENOMIC DNA]</scope>
    <source>
        <strain evidence="1 2">BGSP11</strain>
    </source>
</reference>
<gene>
    <name evidence="1" type="ORF">C4A77_09750</name>
</gene>
<name>A0AAP8QEB6_BRELA</name>
<comment type="caution">
    <text evidence="1">The sequence shown here is derived from an EMBL/GenBank/DDBJ whole genome shotgun (WGS) entry which is preliminary data.</text>
</comment>